<reference evidence="10 11" key="1">
    <citation type="journal article" date="2021" name="Elife">
        <title>Chloroplast acquisition without the gene transfer in kleptoplastic sea slugs, Plakobranchus ocellatus.</title>
        <authorList>
            <person name="Maeda T."/>
            <person name="Takahashi S."/>
            <person name="Yoshida T."/>
            <person name="Shimamura S."/>
            <person name="Takaki Y."/>
            <person name="Nagai Y."/>
            <person name="Toyoda A."/>
            <person name="Suzuki Y."/>
            <person name="Arimoto A."/>
            <person name="Ishii H."/>
            <person name="Satoh N."/>
            <person name="Nishiyama T."/>
            <person name="Hasebe M."/>
            <person name="Maruyama T."/>
            <person name="Minagawa J."/>
            <person name="Obokata J."/>
            <person name="Shigenobu S."/>
        </authorList>
    </citation>
    <scope>NUCLEOTIDE SEQUENCE [LARGE SCALE GENOMIC DNA]</scope>
</reference>
<comment type="subcellular location">
    <subcellularLocation>
        <location evidence="2">Membrane</location>
        <topology evidence="2">Multi-pass membrane protein</topology>
    </subcellularLocation>
    <subcellularLocation>
        <location evidence="1">Nucleus</location>
    </subcellularLocation>
</comment>
<keyword evidence="11" id="KW-1185">Reference proteome</keyword>
<dbReference type="SMART" id="SM01023">
    <property type="entry name" value="BAF"/>
    <property type="match status" value="1"/>
</dbReference>
<gene>
    <name evidence="10" type="ORF">ElyMa_004440900</name>
</gene>
<dbReference type="GO" id="GO:0005634">
    <property type="term" value="C:nucleus"/>
    <property type="evidence" value="ECO:0007669"/>
    <property type="project" value="UniProtKB-SubCell"/>
</dbReference>
<comment type="caution">
    <text evidence="10">The sequence shown here is derived from an EMBL/GenBank/DDBJ whole genome shotgun (WGS) entry which is preliminary data.</text>
</comment>
<dbReference type="SUPFAM" id="SSF47798">
    <property type="entry name" value="Barrier-to-autointegration factor, BAF"/>
    <property type="match status" value="1"/>
</dbReference>
<feature type="transmembrane region" description="Helical" evidence="9">
    <location>
        <begin position="301"/>
        <end position="323"/>
    </location>
</feature>
<evidence type="ECO:0000256" key="6">
    <source>
        <dbReference type="ARBA" id="ARBA00023242"/>
    </source>
</evidence>
<name>A0AAV4HFU3_9GAST</name>
<dbReference type="Pfam" id="PF02961">
    <property type="entry name" value="SAM_BAF"/>
    <property type="match status" value="1"/>
</dbReference>
<dbReference type="GO" id="GO:0051276">
    <property type="term" value="P:chromosome organization"/>
    <property type="evidence" value="ECO:0007669"/>
    <property type="project" value="TreeGrafter"/>
</dbReference>
<dbReference type="FunFam" id="1.10.150.40:FF:000002">
    <property type="entry name" value="Barrier to autointegration factor 2"/>
    <property type="match status" value="1"/>
</dbReference>
<dbReference type="Proteomes" id="UP000762676">
    <property type="component" value="Unassembled WGS sequence"/>
</dbReference>
<evidence type="ECO:0000256" key="9">
    <source>
        <dbReference type="SAM" id="Phobius"/>
    </source>
</evidence>
<dbReference type="InterPro" id="IPR051387">
    <property type="entry name" value="BAF"/>
</dbReference>
<dbReference type="PANTHER" id="PTHR47507">
    <property type="entry name" value="BARRIER TO AUTOINTEGRATION FACTOR 2"/>
    <property type="match status" value="1"/>
</dbReference>
<dbReference type="EMBL" id="BMAT01008953">
    <property type="protein sequence ID" value="GFR95913.1"/>
    <property type="molecule type" value="Genomic_DNA"/>
</dbReference>
<evidence type="ECO:0000256" key="3">
    <source>
        <dbReference type="ARBA" id="ARBA00022692"/>
    </source>
</evidence>
<keyword evidence="3 9" id="KW-0812">Transmembrane</keyword>
<evidence type="ECO:0000256" key="1">
    <source>
        <dbReference type="ARBA" id="ARBA00004123"/>
    </source>
</evidence>
<evidence type="ECO:0000256" key="8">
    <source>
        <dbReference type="ARBA" id="ARBA00079764"/>
    </source>
</evidence>
<protein>
    <recommendedName>
        <fullName evidence="7">Barrier-to-autointegration factor-like protein</fullName>
    </recommendedName>
    <alternativeName>
        <fullName evidence="8">Barrier-to-autointegration factor 2</fullName>
    </alternativeName>
</protein>
<feature type="transmembrane region" description="Helical" evidence="9">
    <location>
        <begin position="335"/>
        <end position="355"/>
    </location>
</feature>
<evidence type="ECO:0000256" key="5">
    <source>
        <dbReference type="ARBA" id="ARBA00023136"/>
    </source>
</evidence>
<organism evidence="10 11">
    <name type="scientific">Elysia marginata</name>
    <dbReference type="NCBI Taxonomy" id="1093978"/>
    <lineage>
        <taxon>Eukaryota</taxon>
        <taxon>Metazoa</taxon>
        <taxon>Spiralia</taxon>
        <taxon>Lophotrochozoa</taxon>
        <taxon>Mollusca</taxon>
        <taxon>Gastropoda</taxon>
        <taxon>Heterobranchia</taxon>
        <taxon>Euthyneura</taxon>
        <taxon>Panpulmonata</taxon>
        <taxon>Sacoglossa</taxon>
        <taxon>Placobranchoidea</taxon>
        <taxon>Plakobranchidae</taxon>
        <taxon>Elysia</taxon>
    </lineage>
</organism>
<evidence type="ECO:0000313" key="10">
    <source>
        <dbReference type="EMBL" id="GFR95913.1"/>
    </source>
</evidence>
<dbReference type="Pfam" id="PF08395">
    <property type="entry name" value="7tm_7"/>
    <property type="match status" value="1"/>
</dbReference>
<dbReference type="GO" id="GO:0003677">
    <property type="term" value="F:DNA binding"/>
    <property type="evidence" value="ECO:0007669"/>
    <property type="project" value="InterPro"/>
</dbReference>
<dbReference type="InterPro" id="IPR013604">
    <property type="entry name" value="7TM_chemorcpt"/>
</dbReference>
<accession>A0AAV4HFU3</accession>
<dbReference type="GO" id="GO:0000793">
    <property type="term" value="C:condensed chromosome"/>
    <property type="evidence" value="ECO:0007669"/>
    <property type="project" value="TreeGrafter"/>
</dbReference>
<dbReference type="InterPro" id="IPR004122">
    <property type="entry name" value="BAF_prot"/>
</dbReference>
<keyword evidence="5 9" id="KW-0472">Membrane</keyword>
<proteinExistence type="predicted"/>
<keyword evidence="6" id="KW-0539">Nucleus</keyword>
<evidence type="ECO:0000256" key="4">
    <source>
        <dbReference type="ARBA" id="ARBA00022989"/>
    </source>
</evidence>
<dbReference type="GO" id="GO:0050909">
    <property type="term" value="P:sensory perception of taste"/>
    <property type="evidence" value="ECO:0007669"/>
    <property type="project" value="InterPro"/>
</dbReference>
<feature type="transmembrane region" description="Helical" evidence="9">
    <location>
        <begin position="144"/>
        <end position="168"/>
    </location>
</feature>
<dbReference type="GO" id="GO:0016020">
    <property type="term" value="C:membrane"/>
    <property type="evidence" value="ECO:0007669"/>
    <property type="project" value="UniProtKB-SubCell"/>
</dbReference>
<dbReference type="AlphaFoldDB" id="A0AAV4HFU3"/>
<evidence type="ECO:0000256" key="2">
    <source>
        <dbReference type="ARBA" id="ARBA00004141"/>
    </source>
</evidence>
<evidence type="ECO:0000256" key="7">
    <source>
        <dbReference type="ARBA" id="ARBA00074730"/>
    </source>
</evidence>
<feature type="transmembrane region" description="Helical" evidence="9">
    <location>
        <begin position="180"/>
        <end position="199"/>
    </location>
</feature>
<dbReference type="PANTHER" id="PTHR47507:SF6">
    <property type="entry name" value="BARRIER-TO-AUTOINTEGRATION FACTOR"/>
    <property type="match status" value="1"/>
</dbReference>
<feature type="transmembrane region" description="Helical" evidence="9">
    <location>
        <begin position="479"/>
        <end position="498"/>
    </location>
</feature>
<feature type="transmembrane region" description="Helical" evidence="9">
    <location>
        <begin position="453"/>
        <end position="473"/>
    </location>
</feature>
<feature type="transmembrane region" description="Helical" evidence="9">
    <location>
        <begin position="235"/>
        <end position="260"/>
    </location>
</feature>
<evidence type="ECO:0000313" key="11">
    <source>
        <dbReference type="Proteomes" id="UP000762676"/>
    </source>
</evidence>
<dbReference type="InterPro" id="IPR036617">
    <property type="entry name" value="BAF_sf"/>
</dbReference>
<keyword evidence="4 9" id="KW-1133">Transmembrane helix</keyword>
<dbReference type="Gene3D" id="1.10.150.40">
    <property type="entry name" value="Barrier-to-autointegration factor, BAF"/>
    <property type="match status" value="1"/>
</dbReference>
<sequence>MFSNRVAVINNTQMDGAMETSITNEGQKTNTNELNDGRQTQITACMSIRSSLSPIIIWLRIFGLYFENCSSRTVNEEVQSKTISLEDTLQLEEWAQRAEITKHAVNHASSQARKSPKFNKVRHIFSTIFSWFRFKLGSVTGAQLLHRLYCVMVSLLLVANFVKSLLLLVGESGFGMSYRVVMVIWYSNTTLGAFVLLYSCTRDSHFRLFFKQWVELYSDPKTIELGFSPTSCRKWVLVVTVGSVVSLLLNVVMVAVFVLLEEIPMSVKRSDGQIPACLPNLRMCHLRMCKLLDTLNHYFRLYLAVSMTFSVAAGTFILYQIVAVKSDHWVVIGNVWWFLGNVLVILSTSVTLSMLHEAAHSPLEELFSIHAVQVDTTQAMQLELFGFVFFKLNYHLSDISMFPLSIASVVPSQADRHKHRGHSTGPGCCYQRSVADVAAAVAVEVVVVVVKEVVVVVVIVVVVVVVVVGGGGGGEGVEVHVLVIAVVLVAEIIISDTCSSRSSSSRTRLIGKFWEKASFLDFPGLYKSTMSSTSKKHTNFIQEPMGEKLVTELAGIGDTLGKRLTDANYDKAYVVLGQFLLFKKDEDLFKEWLKDACGANSKQSGDCYHCIKEWCDSFL</sequence>